<name>A0AAN8IWG3_TRICO</name>
<reference evidence="2 3" key="1">
    <citation type="submission" date="2019-10" db="EMBL/GenBank/DDBJ databases">
        <title>Assembly and Annotation for the nematode Trichostrongylus colubriformis.</title>
        <authorList>
            <person name="Martin J."/>
        </authorList>
    </citation>
    <scope>NUCLEOTIDE SEQUENCE [LARGE SCALE GENOMIC DNA]</scope>
    <source>
        <strain evidence="2">G859</strain>
        <tissue evidence="2">Whole worm</tissue>
    </source>
</reference>
<proteinExistence type="predicted"/>
<evidence type="ECO:0000256" key="1">
    <source>
        <dbReference type="SAM" id="SignalP"/>
    </source>
</evidence>
<organism evidence="2 3">
    <name type="scientific">Trichostrongylus colubriformis</name>
    <name type="common">Black scour worm</name>
    <dbReference type="NCBI Taxonomy" id="6319"/>
    <lineage>
        <taxon>Eukaryota</taxon>
        <taxon>Metazoa</taxon>
        <taxon>Ecdysozoa</taxon>
        <taxon>Nematoda</taxon>
        <taxon>Chromadorea</taxon>
        <taxon>Rhabditida</taxon>
        <taxon>Rhabditina</taxon>
        <taxon>Rhabditomorpha</taxon>
        <taxon>Strongyloidea</taxon>
        <taxon>Trichostrongylidae</taxon>
        <taxon>Trichostrongylus</taxon>
    </lineage>
</organism>
<gene>
    <name evidence="2" type="ORF">GCK32_000232</name>
</gene>
<sequence length="69" mass="8035">MFAVVVLLVIATLTKAQEAEDVRHGLQRTIIQYFRMGARHNAKHYLDEKHVMPITKRCRWKLCGTGRVQ</sequence>
<evidence type="ECO:0000313" key="2">
    <source>
        <dbReference type="EMBL" id="KAK5967219.1"/>
    </source>
</evidence>
<keyword evidence="3" id="KW-1185">Reference proteome</keyword>
<feature type="signal peptide" evidence="1">
    <location>
        <begin position="1"/>
        <end position="16"/>
    </location>
</feature>
<evidence type="ECO:0008006" key="4">
    <source>
        <dbReference type="Google" id="ProtNLM"/>
    </source>
</evidence>
<protein>
    <recommendedName>
        <fullName evidence="4">Secreted protein</fullName>
    </recommendedName>
</protein>
<dbReference type="AlphaFoldDB" id="A0AAN8IWG3"/>
<dbReference type="EMBL" id="WIXE01022738">
    <property type="protein sequence ID" value="KAK5967219.1"/>
    <property type="molecule type" value="Genomic_DNA"/>
</dbReference>
<comment type="caution">
    <text evidence="2">The sequence shown here is derived from an EMBL/GenBank/DDBJ whole genome shotgun (WGS) entry which is preliminary data.</text>
</comment>
<dbReference type="Proteomes" id="UP001331761">
    <property type="component" value="Unassembled WGS sequence"/>
</dbReference>
<keyword evidence="1" id="KW-0732">Signal</keyword>
<feature type="chain" id="PRO_5042927388" description="Secreted protein" evidence="1">
    <location>
        <begin position="17"/>
        <end position="69"/>
    </location>
</feature>
<evidence type="ECO:0000313" key="3">
    <source>
        <dbReference type="Proteomes" id="UP001331761"/>
    </source>
</evidence>
<accession>A0AAN8IWG3</accession>